<comment type="function">
    <text evidence="11">The coatomer is a cytosolic protein complex that binds to dilysine motifs and reversibly associates with Golgi non-clathrin-coated vesicles, which further mediate biosynthetic protein transport from the ER, via the Golgi up to the trans Golgi network. The coatomer complex is required for budding from Golgi membranes, and is essential for the retrograde Golgi-to-ER transport of dilysine-tagged proteins.</text>
</comment>
<dbReference type="GO" id="GO:0006890">
    <property type="term" value="P:retrograde vesicle-mediated transport, Golgi to endoplasmic reticulum"/>
    <property type="evidence" value="ECO:0007669"/>
    <property type="project" value="UniProtKB-UniRule"/>
</dbReference>
<keyword evidence="9 11" id="KW-0472">Membrane</keyword>
<evidence type="ECO:0000256" key="9">
    <source>
        <dbReference type="ARBA" id="ARBA00023136"/>
    </source>
</evidence>
<dbReference type="GO" id="GO:0006888">
    <property type="term" value="P:endoplasmic reticulum to Golgi vesicle-mediated transport"/>
    <property type="evidence" value="ECO:0007669"/>
    <property type="project" value="TreeGrafter"/>
</dbReference>
<dbReference type="PANTHER" id="PTHR10805:SF0">
    <property type="entry name" value="COATOMER SUBUNIT EPSILON"/>
    <property type="match status" value="1"/>
</dbReference>
<keyword evidence="7 11" id="KW-0653">Protein transport</keyword>
<dbReference type="PANTHER" id="PTHR10805">
    <property type="entry name" value="COATOMER SUBUNIT EPSILON"/>
    <property type="match status" value="1"/>
</dbReference>
<dbReference type="EMBL" id="CP144101">
    <property type="protein sequence ID" value="WWC88738.1"/>
    <property type="molecule type" value="Genomic_DNA"/>
</dbReference>
<dbReference type="GO" id="GO:0000139">
    <property type="term" value="C:Golgi membrane"/>
    <property type="evidence" value="ECO:0007669"/>
    <property type="project" value="UniProtKB-SubCell"/>
</dbReference>
<dbReference type="PIRSF" id="PIRSF016478">
    <property type="entry name" value="Coatomer_esu"/>
    <property type="match status" value="1"/>
</dbReference>
<dbReference type="GO" id="GO:0005198">
    <property type="term" value="F:structural molecule activity"/>
    <property type="evidence" value="ECO:0007669"/>
    <property type="project" value="UniProtKB-UniRule"/>
</dbReference>
<evidence type="ECO:0000256" key="5">
    <source>
        <dbReference type="ARBA" id="ARBA00022490"/>
    </source>
</evidence>
<keyword evidence="8 11" id="KW-0333">Golgi apparatus</keyword>
<dbReference type="GO" id="GO:0030126">
    <property type="term" value="C:COPI vesicle coat"/>
    <property type="evidence" value="ECO:0007669"/>
    <property type="project" value="TreeGrafter"/>
</dbReference>
<evidence type="ECO:0000313" key="13">
    <source>
        <dbReference type="Proteomes" id="UP001355207"/>
    </source>
</evidence>
<comment type="similarity">
    <text evidence="3 11">Belongs to the COPE family.</text>
</comment>
<evidence type="ECO:0000256" key="2">
    <source>
        <dbReference type="ARBA" id="ARBA00004347"/>
    </source>
</evidence>
<comment type="subcellular location">
    <subcellularLocation>
        <location evidence="2">Cytoplasmic vesicle</location>
        <location evidence="2">COPI-coated vesicle membrane</location>
        <topology evidence="2">Peripheral membrane protein</topology>
        <orientation evidence="2">Cytoplasmic side</orientation>
    </subcellularLocation>
    <subcellularLocation>
        <location evidence="1">Golgi apparatus membrane</location>
        <topology evidence="1">Peripheral membrane protein</topology>
        <orientation evidence="1">Cytoplasmic side</orientation>
    </subcellularLocation>
</comment>
<evidence type="ECO:0000256" key="1">
    <source>
        <dbReference type="ARBA" id="ARBA00004255"/>
    </source>
</evidence>
<evidence type="ECO:0000313" key="12">
    <source>
        <dbReference type="EMBL" id="WWC88738.1"/>
    </source>
</evidence>
<organism evidence="12 13">
    <name type="scientific">Kwoniella dendrophila CBS 6074</name>
    <dbReference type="NCBI Taxonomy" id="1295534"/>
    <lineage>
        <taxon>Eukaryota</taxon>
        <taxon>Fungi</taxon>
        <taxon>Dikarya</taxon>
        <taxon>Basidiomycota</taxon>
        <taxon>Agaricomycotina</taxon>
        <taxon>Tremellomycetes</taxon>
        <taxon>Tremellales</taxon>
        <taxon>Cryptococcaceae</taxon>
        <taxon>Kwoniella</taxon>
    </lineage>
</organism>
<dbReference type="RefSeq" id="XP_066075501.1">
    <property type="nucleotide sequence ID" value="XM_066219404.1"/>
</dbReference>
<dbReference type="AlphaFoldDB" id="A0AAX4JW36"/>
<dbReference type="GO" id="GO:0015031">
    <property type="term" value="P:protein transport"/>
    <property type="evidence" value="ECO:0007669"/>
    <property type="project" value="UniProtKB-UniRule"/>
</dbReference>
<dbReference type="InterPro" id="IPR006822">
    <property type="entry name" value="Coatomer_esu"/>
</dbReference>
<keyword evidence="4 11" id="KW-0813">Transport</keyword>
<protein>
    <recommendedName>
        <fullName evidence="11">Coatomer subunit epsilon</fullName>
    </recommendedName>
</protein>
<dbReference type="InterPro" id="IPR011990">
    <property type="entry name" value="TPR-like_helical_dom_sf"/>
</dbReference>
<sequence>MELDPLYHVKQLFYQASFKAAIQEASQQPHTPSSDDITSLHRAIYIARSYLSLNPPNISQAKSILSPFLSSDNTSLSIKTVNAFADYLGGNDRESKLEEIRDYVLEVEGNEDEFEESIVRSISSTVFILHGETEEAVATLNEGKGKEDLECLALLVQLLLSLDRKDLAQTTYNTAKRIGNDSILVQAIEAWIGLKTGSRPLHQSYYFYEELYQLPSGRTPPVLASHAAAHLLLGHLDEAKADIIEASQRENGDKEGDVLAVGTSLGIEGYAEKLATNAPQHPFAVDLAEKSKLFDEAASKFAVTA</sequence>
<keyword evidence="6 11" id="KW-0931">ER-Golgi transport</keyword>
<dbReference type="Gene3D" id="1.25.40.10">
    <property type="entry name" value="Tetratricopeptide repeat domain"/>
    <property type="match status" value="1"/>
</dbReference>
<evidence type="ECO:0000256" key="6">
    <source>
        <dbReference type="ARBA" id="ARBA00022892"/>
    </source>
</evidence>
<dbReference type="Proteomes" id="UP001355207">
    <property type="component" value="Chromosome 4"/>
</dbReference>
<evidence type="ECO:0000256" key="4">
    <source>
        <dbReference type="ARBA" id="ARBA00022448"/>
    </source>
</evidence>
<gene>
    <name evidence="12" type="ORF">L201_003651</name>
</gene>
<keyword evidence="5 11" id="KW-0963">Cytoplasm</keyword>
<name>A0AAX4JW36_9TREE</name>
<evidence type="ECO:0000256" key="8">
    <source>
        <dbReference type="ARBA" id="ARBA00023034"/>
    </source>
</evidence>
<dbReference type="Pfam" id="PF04733">
    <property type="entry name" value="Coatomer_E"/>
    <property type="match status" value="1"/>
</dbReference>
<proteinExistence type="inferred from homology"/>
<dbReference type="GeneID" id="91094321"/>
<evidence type="ECO:0000256" key="7">
    <source>
        <dbReference type="ARBA" id="ARBA00022927"/>
    </source>
</evidence>
<reference evidence="12 13" key="1">
    <citation type="submission" date="2024-01" db="EMBL/GenBank/DDBJ databases">
        <title>Comparative genomics of Cryptococcus and Kwoniella reveals pathogenesis evolution and contrasting modes of karyotype evolution via chromosome fusion or intercentromeric recombination.</title>
        <authorList>
            <person name="Coelho M.A."/>
            <person name="David-Palma M."/>
            <person name="Shea T."/>
            <person name="Bowers K."/>
            <person name="McGinley-Smith S."/>
            <person name="Mohammad A.W."/>
            <person name="Gnirke A."/>
            <person name="Yurkov A.M."/>
            <person name="Nowrousian M."/>
            <person name="Sun S."/>
            <person name="Cuomo C.A."/>
            <person name="Heitman J."/>
        </authorList>
    </citation>
    <scope>NUCLEOTIDE SEQUENCE [LARGE SCALE GENOMIC DNA]</scope>
    <source>
        <strain evidence="12 13">CBS 6074</strain>
    </source>
</reference>
<keyword evidence="13" id="KW-1185">Reference proteome</keyword>
<accession>A0AAX4JW36</accession>
<evidence type="ECO:0000256" key="10">
    <source>
        <dbReference type="ARBA" id="ARBA00023329"/>
    </source>
</evidence>
<evidence type="ECO:0000256" key="11">
    <source>
        <dbReference type="PIRNR" id="PIRNR016478"/>
    </source>
</evidence>
<evidence type="ECO:0000256" key="3">
    <source>
        <dbReference type="ARBA" id="ARBA00008827"/>
    </source>
</evidence>
<keyword evidence="10 11" id="KW-0968">Cytoplasmic vesicle</keyword>
<dbReference type="GO" id="GO:0006891">
    <property type="term" value="P:intra-Golgi vesicle-mediated transport"/>
    <property type="evidence" value="ECO:0007669"/>
    <property type="project" value="TreeGrafter"/>
</dbReference>